<dbReference type="Pfam" id="PF13692">
    <property type="entry name" value="Glyco_trans_1_4"/>
    <property type="match status" value="1"/>
</dbReference>
<dbReference type="SUPFAM" id="SSF53756">
    <property type="entry name" value="UDP-Glycosyltransferase/glycogen phosphorylase"/>
    <property type="match status" value="1"/>
</dbReference>
<dbReference type="Proteomes" id="UP001595841">
    <property type="component" value="Unassembled WGS sequence"/>
</dbReference>
<reference evidence="2" key="1">
    <citation type="journal article" date="2019" name="Int. J. Syst. Evol. Microbiol.">
        <title>The Global Catalogue of Microorganisms (GCM) 10K type strain sequencing project: providing services to taxonomists for standard genome sequencing and annotation.</title>
        <authorList>
            <consortium name="The Broad Institute Genomics Platform"/>
            <consortium name="The Broad Institute Genome Sequencing Center for Infectious Disease"/>
            <person name="Wu L."/>
            <person name="Ma J."/>
        </authorList>
    </citation>
    <scope>NUCLEOTIDE SEQUENCE [LARGE SCALE GENOMIC DNA]</scope>
    <source>
        <strain evidence="2">CGMCC 1.15774</strain>
    </source>
</reference>
<gene>
    <name evidence="1" type="ORF">ACFOWS_08975</name>
</gene>
<accession>A0ABV8PM30</accession>
<dbReference type="RefSeq" id="WP_379763679.1">
    <property type="nucleotide sequence ID" value="NZ_JBHSCL010000004.1"/>
</dbReference>
<protein>
    <submittedName>
        <fullName evidence="1">Glycosyltransferase</fullName>
    </submittedName>
</protein>
<keyword evidence="2" id="KW-1185">Reference proteome</keyword>
<evidence type="ECO:0000313" key="2">
    <source>
        <dbReference type="Proteomes" id="UP001595841"/>
    </source>
</evidence>
<organism evidence="1 2">
    <name type="scientific">Flagellimonas marina</name>
    <dbReference type="NCBI Taxonomy" id="1775168"/>
    <lineage>
        <taxon>Bacteria</taxon>
        <taxon>Pseudomonadati</taxon>
        <taxon>Bacteroidota</taxon>
        <taxon>Flavobacteriia</taxon>
        <taxon>Flavobacteriales</taxon>
        <taxon>Flavobacteriaceae</taxon>
        <taxon>Flagellimonas</taxon>
    </lineage>
</organism>
<comment type="caution">
    <text evidence="1">The sequence shown here is derived from an EMBL/GenBank/DDBJ whole genome shotgun (WGS) entry which is preliminary data.</text>
</comment>
<proteinExistence type="predicted"/>
<evidence type="ECO:0000313" key="1">
    <source>
        <dbReference type="EMBL" id="MFC4220265.1"/>
    </source>
</evidence>
<dbReference type="EMBL" id="JBHSCL010000004">
    <property type="protein sequence ID" value="MFC4220265.1"/>
    <property type="molecule type" value="Genomic_DNA"/>
</dbReference>
<name>A0ABV8PM30_9FLAO</name>
<sequence>MSKKLLVIGYVWPEPNTTAAGHRMIQLLEAFKSFGYHITFGSTATNTEYSYDLDALGIDSVTIELNNSGFDNFIQALKPDLVIFDRFMIEEQFGWRVAEFAPQALRVLNTEDLHALRKAREEVHKRNQSFSLDDWKNHPMTIREVASIYRSDISLMVSTYEIEILRNELGISESLLFHLPLLFEKLDDSTVSKWPKFEERNGFVCIGNGKHAPNVDSIQVLKKEIWPLIRRQLPEAHLYVYGAYLPQQIEEMHHPKEGFHIRGWAEDIKTVLKNARLLLAPLQFGAGIKGKLLDSMCCGTPSITTAIGVEGMHGDLPWSGAITNEWTSFAEVAVELHQNPTTWQNAQKNGVALINSFYEKEFLRQSLKKKIDDTVTNLEGHRSQNFMGRMLQHHTQASTKYMAKWIEAKNRR</sequence>
<dbReference type="Gene3D" id="3.40.50.2000">
    <property type="entry name" value="Glycogen Phosphorylase B"/>
    <property type="match status" value="1"/>
</dbReference>